<evidence type="ECO:0000313" key="1">
    <source>
        <dbReference type="EMBL" id="CAB4988552.1"/>
    </source>
</evidence>
<reference evidence="1" key="1">
    <citation type="submission" date="2020-05" db="EMBL/GenBank/DDBJ databases">
        <authorList>
            <person name="Chiriac C."/>
            <person name="Salcher M."/>
            <person name="Ghai R."/>
            <person name="Kavagutti S V."/>
        </authorList>
    </citation>
    <scope>NUCLEOTIDE SEQUENCE</scope>
</reference>
<organism evidence="1">
    <name type="scientific">freshwater metagenome</name>
    <dbReference type="NCBI Taxonomy" id="449393"/>
    <lineage>
        <taxon>unclassified sequences</taxon>
        <taxon>metagenomes</taxon>
        <taxon>ecological metagenomes</taxon>
    </lineage>
</organism>
<sequence>MSSHQTSPSGVLATLVKIELPHMVSMAFLLVSSEVPGATPKKPASGLIA</sequence>
<name>A0A6J7NCJ0_9ZZZZ</name>
<gene>
    <name evidence="1" type="ORF">UFOPK3914_01464</name>
</gene>
<proteinExistence type="predicted"/>
<protein>
    <submittedName>
        <fullName evidence="1">Unannotated protein</fullName>
    </submittedName>
</protein>
<accession>A0A6J7NCJ0</accession>
<dbReference type="AlphaFoldDB" id="A0A6J7NCJ0"/>
<dbReference type="EMBL" id="CAFBOG010000152">
    <property type="protein sequence ID" value="CAB4988552.1"/>
    <property type="molecule type" value="Genomic_DNA"/>
</dbReference>